<name>A0A023G2C4_AMBPA</name>
<protein>
    <submittedName>
        <fullName evidence="2">Putative secreted protein</fullName>
    </submittedName>
</protein>
<keyword evidence="1" id="KW-0732">Signal</keyword>
<reference evidence="2" key="1">
    <citation type="submission" date="2014-03" db="EMBL/GenBank/DDBJ databases">
        <title>The sialotranscriptome of Amblyomma triste, Amblyomma parvum and Amblyomma cajennense ticks, uncovered by 454-based RNA-seq.</title>
        <authorList>
            <person name="Garcia G.R."/>
            <person name="Gardinassi L.G."/>
            <person name="Ribeiro J.M."/>
            <person name="Anatrielo E."/>
            <person name="Ferreira B.R."/>
            <person name="Moreira H.N."/>
            <person name="Mafra C."/>
            <person name="Olegario M.M."/>
            <person name="Szabo P.J."/>
            <person name="Miranda-Santos I.K."/>
            <person name="Maruyama S.R."/>
        </authorList>
    </citation>
    <scope>NUCLEOTIDE SEQUENCE</scope>
    <source>
        <strain evidence="2">Araguapaz</strain>
        <tissue evidence="2">Salivary glands</tissue>
    </source>
</reference>
<feature type="signal peptide" evidence="1">
    <location>
        <begin position="1"/>
        <end position="31"/>
    </location>
</feature>
<evidence type="ECO:0000256" key="1">
    <source>
        <dbReference type="SAM" id="SignalP"/>
    </source>
</evidence>
<dbReference type="AlphaFoldDB" id="A0A023G2C4"/>
<evidence type="ECO:0000313" key="2">
    <source>
        <dbReference type="EMBL" id="JAC27183.1"/>
    </source>
</evidence>
<dbReference type="EMBL" id="GBBL01000137">
    <property type="protein sequence ID" value="JAC27183.1"/>
    <property type="molecule type" value="mRNA"/>
</dbReference>
<organism evidence="2">
    <name type="scientific">Amblyomma parvum</name>
    <name type="common">South American tick</name>
    <dbReference type="NCBI Taxonomy" id="251391"/>
    <lineage>
        <taxon>Eukaryota</taxon>
        <taxon>Metazoa</taxon>
        <taxon>Ecdysozoa</taxon>
        <taxon>Arthropoda</taxon>
        <taxon>Chelicerata</taxon>
        <taxon>Arachnida</taxon>
        <taxon>Acari</taxon>
        <taxon>Parasitiformes</taxon>
        <taxon>Ixodida</taxon>
        <taxon>Ixodoidea</taxon>
        <taxon>Ixodidae</taxon>
        <taxon>Amblyomminae</taxon>
        <taxon>Amblyomma</taxon>
    </lineage>
</organism>
<sequence length="123" mass="14031">MWRWRWACTCSSWCSVVSVVRNGAHLHSVHADPDSHHDNRHIVIDVAASATNLVFTARKNYATAYEKCAQVGDRCNQCSRGLSTLEFHAEHRQMSIANNEESKEWKVQEEGNQVCRFVTIQGE</sequence>
<accession>A0A023G2C4</accession>
<proteinExistence type="evidence at transcript level"/>
<feature type="chain" id="PRO_5001520471" evidence="1">
    <location>
        <begin position="32"/>
        <end position="123"/>
    </location>
</feature>